<dbReference type="VEuPathDB" id="FungiDB:G647_03481"/>
<proteinExistence type="inferred from homology"/>
<keyword evidence="3 4" id="KW-0418">Kinase</keyword>
<dbReference type="EC" id="2.7.1.172" evidence="1"/>
<evidence type="ECO:0000256" key="2">
    <source>
        <dbReference type="ARBA" id="ARBA00048655"/>
    </source>
</evidence>
<dbReference type="PIRSF" id="PIRSF006221">
    <property type="entry name" value="Ketosamine-3-kinase"/>
    <property type="match status" value="1"/>
</dbReference>
<reference evidence="5" key="1">
    <citation type="submission" date="2015-07" db="EMBL/GenBank/DDBJ databases">
        <authorList>
            <person name="Teixeira M.M."/>
            <person name="Souza R.C."/>
            <person name="Almeida L.G."/>
            <person name="Vicente V.A."/>
            <person name="de Hoog S."/>
            <person name="Bocca A.L."/>
            <person name="de Almeida S.R."/>
            <person name="Vasconcelos A.T."/>
            <person name="Felipe M.S."/>
        </authorList>
    </citation>
    <scope>NUCLEOTIDE SEQUENCE [LARGE SCALE GENOMIC DNA]</scope>
    <source>
        <strain evidence="5">KSF</strain>
    </source>
</reference>
<dbReference type="InterPro" id="IPR011009">
    <property type="entry name" value="Kinase-like_dom_sf"/>
</dbReference>
<comment type="catalytic activity">
    <reaction evidence="2">
        <text>N(6)-D-ribulosyl-L-lysyl-[protein] + ATP = N(6)-(3-O-phospho-D-ribulosyl)-L-lysyl-[protein] + ADP + H(+)</text>
        <dbReference type="Rhea" id="RHEA:48432"/>
        <dbReference type="Rhea" id="RHEA-COMP:12103"/>
        <dbReference type="Rhea" id="RHEA-COMP:12104"/>
        <dbReference type="ChEBI" id="CHEBI:15378"/>
        <dbReference type="ChEBI" id="CHEBI:30616"/>
        <dbReference type="ChEBI" id="CHEBI:90418"/>
        <dbReference type="ChEBI" id="CHEBI:90420"/>
        <dbReference type="ChEBI" id="CHEBI:456216"/>
        <dbReference type="EC" id="2.7.1.172"/>
    </reaction>
    <physiologicalReaction direction="left-to-right" evidence="2">
        <dbReference type="Rhea" id="RHEA:48433"/>
    </physiologicalReaction>
</comment>
<keyword evidence="3" id="KW-0808">Transferase</keyword>
<dbReference type="Proteomes" id="UP000094526">
    <property type="component" value="Unassembled WGS sequence"/>
</dbReference>
<evidence type="ECO:0000313" key="5">
    <source>
        <dbReference type="Proteomes" id="UP000094526"/>
    </source>
</evidence>
<dbReference type="SUPFAM" id="SSF56112">
    <property type="entry name" value="Protein kinase-like (PK-like)"/>
    <property type="match status" value="1"/>
</dbReference>
<evidence type="ECO:0000256" key="1">
    <source>
        <dbReference type="ARBA" id="ARBA00011961"/>
    </source>
</evidence>
<dbReference type="PANTHER" id="PTHR12149:SF8">
    <property type="entry name" value="PROTEIN-RIBULOSAMINE 3-KINASE"/>
    <property type="match status" value="1"/>
</dbReference>
<keyword evidence="5" id="KW-1185">Reference proteome</keyword>
<comment type="caution">
    <text evidence="4">The sequence shown here is derived from an EMBL/GenBank/DDBJ whole genome shotgun (WGS) entry which is preliminary data.</text>
</comment>
<dbReference type="Gene3D" id="3.30.200.20">
    <property type="entry name" value="Phosphorylase Kinase, domain 1"/>
    <property type="match status" value="1"/>
</dbReference>
<protein>
    <recommendedName>
        <fullName evidence="1">protein-ribulosamine 3-kinase</fullName>
        <ecNumber evidence="1">2.7.1.172</ecNumber>
    </recommendedName>
</protein>
<dbReference type="STRING" id="86049.A0A1C1CAJ6"/>
<dbReference type="GO" id="GO:0102193">
    <property type="term" value="F:protein-ribulosamine 3-kinase activity"/>
    <property type="evidence" value="ECO:0007669"/>
    <property type="project" value="UniProtKB-EC"/>
</dbReference>
<dbReference type="VEuPathDB" id="FungiDB:CLCR_01618"/>
<sequence length="340" mass="36404">MSPSIDPAILRALNLNASSAKISTHGGSGFASTFRITTPTTSIFVKQSQSSGAKVMFQGEHASLNAIHEAVPSLCPQSFAWGSLENNGGGGYFLATEFLDLGGGSSRTKAGARTGSGMSLAEKLAKLHTTPAPIPEGFDAPQFGFPVTTCCGDTPQDNTFTTSWAEFFAKRRLLAILERGEKTNGRGDAELRTLVERTVNEVVPRLLGDGHLGGKEGIKPAIVHGDLWSGNKSKGFFVGRGGDTSPDEPGPSEDVVFDPSSCYAHHEFEFGIMNMFGGFGSSFWKEYHAIVPKTEPAVEYEDRVALYESYHHLNHFAIFGGGYASGAKRILKGLLKKYGD</sequence>
<dbReference type="OrthoDB" id="5772781at2759"/>
<organism evidence="4 5">
    <name type="scientific">Cladophialophora carrionii</name>
    <dbReference type="NCBI Taxonomy" id="86049"/>
    <lineage>
        <taxon>Eukaryota</taxon>
        <taxon>Fungi</taxon>
        <taxon>Dikarya</taxon>
        <taxon>Ascomycota</taxon>
        <taxon>Pezizomycotina</taxon>
        <taxon>Eurotiomycetes</taxon>
        <taxon>Chaetothyriomycetidae</taxon>
        <taxon>Chaetothyriales</taxon>
        <taxon>Herpotrichiellaceae</taxon>
        <taxon>Cladophialophora</taxon>
    </lineage>
</organism>
<gene>
    <name evidence="4" type="primary">Fn3krp</name>
    <name evidence="4" type="ORF">CLCR_01618</name>
</gene>
<dbReference type="InterPro" id="IPR016477">
    <property type="entry name" value="Fructo-/Ketosamine-3-kinase"/>
</dbReference>
<dbReference type="EMBL" id="LGRB01000019">
    <property type="protein sequence ID" value="OCT45570.1"/>
    <property type="molecule type" value="Genomic_DNA"/>
</dbReference>
<dbReference type="FunFam" id="3.90.1200.10:FF:000018">
    <property type="entry name" value="Fructosamine-3-kinase, putative"/>
    <property type="match status" value="1"/>
</dbReference>
<dbReference type="Gene3D" id="3.90.1200.10">
    <property type="match status" value="1"/>
</dbReference>
<evidence type="ECO:0000256" key="3">
    <source>
        <dbReference type="PIRNR" id="PIRNR006221"/>
    </source>
</evidence>
<dbReference type="GO" id="GO:0016301">
    <property type="term" value="F:kinase activity"/>
    <property type="evidence" value="ECO:0007669"/>
    <property type="project" value="UniProtKB-UniRule"/>
</dbReference>
<dbReference type="PANTHER" id="PTHR12149">
    <property type="entry name" value="FRUCTOSAMINE 3 KINASE-RELATED PROTEIN"/>
    <property type="match status" value="1"/>
</dbReference>
<accession>A0A1C1CAJ6</accession>
<evidence type="ECO:0000313" key="4">
    <source>
        <dbReference type="EMBL" id="OCT45570.1"/>
    </source>
</evidence>
<dbReference type="Pfam" id="PF03881">
    <property type="entry name" value="Fructosamin_kin"/>
    <property type="match status" value="1"/>
</dbReference>
<comment type="similarity">
    <text evidence="3">Belongs to the fructosamine kinase family.</text>
</comment>
<dbReference type="AlphaFoldDB" id="A0A1C1CAJ6"/>
<name>A0A1C1CAJ6_9EURO</name>
<dbReference type="eggNOG" id="KOG3021">
    <property type="taxonomic scope" value="Eukaryota"/>
</dbReference>